<feature type="non-terminal residue" evidence="1">
    <location>
        <position position="52"/>
    </location>
</feature>
<organism evidence="1">
    <name type="scientific">marine sediment metagenome</name>
    <dbReference type="NCBI Taxonomy" id="412755"/>
    <lineage>
        <taxon>unclassified sequences</taxon>
        <taxon>metagenomes</taxon>
        <taxon>ecological metagenomes</taxon>
    </lineage>
</organism>
<comment type="caution">
    <text evidence="1">The sequence shown here is derived from an EMBL/GenBank/DDBJ whole genome shotgun (WGS) entry which is preliminary data.</text>
</comment>
<accession>X1EMX8</accession>
<evidence type="ECO:0000313" key="1">
    <source>
        <dbReference type="EMBL" id="GAH21715.1"/>
    </source>
</evidence>
<protein>
    <submittedName>
        <fullName evidence="1">Uncharacterized protein</fullName>
    </submittedName>
</protein>
<dbReference type="AlphaFoldDB" id="X1EMX8"/>
<name>X1EMX8_9ZZZZ</name>
<proteinExistence type="predicted"/>
<reference evidence="1" key="1">
    <citation type="journal article" date="2014" name="Front. Microbiol.">
        <title>High frequency of phylogenetically diverse reductive dehalogenase-homologous genes in deep subseafloor sedimentary metagenomes.</title>
        <authorList>
            <person name="Kawai M."/>
            <person name="Futagami T."/>
            <person name="Toyoda A."/>
            <person name="Takaki Y."/>
            <person name="Nishi S."/>
            <person name="Hori S."/>
            <person name="Arai W."/>
            <person name="Tsubouchi T."/>
            <person name="Morono Y."/>
            <person name="Uchiyama I."/>
            <person name="Ito T."/>
            <person name="Fujiyama A."/>
            <person name="Inagaki F."/>
            <person name="Takami H."/>
        </authorList>
    </citation>
    <scope>NUCLEOTIDE SEQUENCE</scope>
    <source>
        <strain evidence="1">Expedition CK06-06</strain>
    </source>
</reference>
<gene>
    <name evidence="1" type="ORF">S01H4_64982</name>
</gene>
<dbReference type="EMBL" id="BART01039590">
    <property type="protein sequence ID" value="GAH21715.1"/>
    <property type="molecule type" value="Genomic_DNA"/>
</dbReference>
<sequence length="52" mass="5328">MRNDVAFQIGKTHDICEDFALSGNFGSPGGGDDCNYLVVSDGCSSSPGTDLG</sequence>